<evidence type="ECO:0000256" key="1">
    <source>
        <dbReference type="SAM" id="MobiDB-lite"/>
    </source>
</evidence>
<organism evidence="2">
    <name type="scientific">Oryza meridionalis</name>
    <dbReference type="NCBI Taxonomy" id="40149"/>
    <lineage>
        <taxon>Eukaryota</taxon>
        <taxon>Viridiplantae</taxon>
        <taxon>Streptophyta</taxon>
        <taxon>Embryophyta</taxon>
        <taxon>Tracheophyta</taxon>
        <taxon>Spermatophyta</taxon>
        <taxon>Magnoliopsida</taxon>
        <taxon>Liliopsida</taxon>
        <taxon>Poales</taxon>
        <taxon>Poaceae</taxon>
        <taxon>BOP clade</taxon>
        <taxon>Oryzoideae</taxon>
        <taxon>Oryzeae</taxon>
        <taxon>Oryzinae</taxon>
        <taxon>Oryza</taxon>
    </lineage>
</organism>
<reference evidence="2" key="1">
    <citation type="submission" date="2015-04" db="UniProtKB">
        <authorList>
            <consortium name="EnsemblPlants"/>
        </authorList>
    </citation>
    <scope>IDENTIFICATION</scope>
</reference>
<feature type="compositionally biased region" description="Basic and acidic residues" evidence="1">
    <location>
        <begin position="15"/>
        <end position="24"/>
    </location>
</feature>
<feature type="compositionally biased region" description="Basic and acidic residues" evidence="1">
    <location>
        <begin position="67"/>
        <end position="76"/>
    </location>
</feature>
<evidence type="ECO:0000313" key="2">
    <source>
        <dbReference type="EnsemblPlants" id="OMERI03G02830.1"/>
    </source>
</evidence>
<sequence>MPSPPPDPAGAGGEARWRRTDLKPWRGGGRQQEGRRWRPDGGNGLHLRWLERRPPPPPLTSGSADSASDRGLRRLR</sequence>
<dbReference type="AlphaFoldDB" id="A0A0E0CUV9"/>
<dbReference type="EnsemblPlants" id="OMERI03G02830.1">
    <property type="protein sequence ID" value="OMERI03G02830.1"/>
    <property type="gene ID" value="OMERI03G02830"/>
</dbReference>
<evidence type="ECO:0000313" key="3">
    <source>
        <dbReference type="Proteomes" id="UP000008021"/>
    </source>
</evidence>
<dbReference type="Proteomes" id="UP000008021">
    <property type="component" value="Chromosome 3"/>
</dbReference>
<reference evidence="2" key="2">
    <citation type="submission" date="2018-05" db="EMBL/GenBank/DDBJ databases">
        <title>OmerRS3 (Oryza meridionalis Reference Sequence Version 3).</title>
        <authorList>
            <person name="Zhang J."/>
            <person name="Kudrna D."/>
            <person name="Lee S."/>
            <person name="Talag J."/>
            <person name="Welchert J."/>
            <person name="Wing R.A."/>
        </authorList>
    </citation>
    <scope>NUCLEOTIDE SEQUENCE [LARGE SCALE GENOMIC DNA]</scope>
    <source>
        <strain evidence="2">cv. OR44</strain>
    </source>
</reference>
<dbReference type="Gramene" id="OMERI03G02830.1">
    <property type="protein sequence ID" value="OMERI03G02830.1"/>
    <property type="gene ID" value="OMERI03G02830"/>
</dbReference>
<feature type="region of interest" description="Disordered" evidence="1">
    <location>
        <begin position="1"/>
        <end position="76"/>
    </location>
</feature>
<proteinExistence type="predicted"/>
<accession>A0A0E0CUV9</accession>
<keyword evidence="3" id="KW-1185">Reference proteome</keyword>
<protein>
    <submittedName>
        <fullName evidence="2">Uncharacterized protein</fullName>
    </submittedName>
</protein>
<dbReference type="HOGENOM" id="CLU_2658671_0_0_1"/>
<name>A0A0E0CUV9_9ORYZ</name>